<dbReference type="Gene3D" id="3.30.70.2860">
    <property type="match status" value="1"/>
</dbReference>
<gene>
    <name evidence="1" type="primary">cinA</name>
    <name evidence="3" type="ORF">ACFP1L_08725</name>
</gene>
<comment type="similarity">
    <text evidence="1">Belongs to the CinA family.</text>
</comment>
<dbReference type="NCBIfam" id="TIGR00199">
    <property type="entry name" value="PncC_domain"/>
    <property type="match status" value="1"/>
</dbReference>
<organism evidence="3 4">
    <name type="scientific">Lactiplantibacillus nangangensis</name>
    <dbReference type="NCBI Taxonomy" id="2559917"/>
    <lineage>
        <taxon>Bacteria</taxon>
        <taxon>Bacillati</taxon>
        <taxon>Bacillota</taxon>
        <taxon>Bacilli</taxon>
        <taxon>Lactobacillales</taxon>
        <taxon>Lactobacillaceae</taxon>
        <taxon>Lactiplantibacillus</taxon>
    </lineage>
</organism>
<dbReference type="InterPro" id="IPR036425">
    <property type="entry name" value="MoaB/Mog-like_dom_sf"/>
</dbReference>
<dbReference type="Gene3D" id="3.90.950.20">
    <property type="entry name" value="CinA-like"/>
    <property type="match status" value="1"/>
</dbReference>
<dbReference type="Pfam" id="PF02464">
    <property type="entry name" value="CinA"/>
    <property type="match status" value="1"/>
</dbReference>
<dbReference type="SMART" id="SM00852">
    <property type="entry name" value="MoCF_biosynth"/>
    <property type="match status" value="1"/>
</dbReference>
<dbReference type="PIRSF" id="PIRSF006728">
    <property type="entry name" value="CinA"/>
    <property type="match status" value="1"/>
</dbReference>
<keyword evidence="4" id="KW-1185">Reference proteome</keyword>
<proteinExistence type="inferred from homology"/>
<dbReference type="SUPFAM" id="SSF53218">
    <property type="entry name" value="Molybdenum cofactor biosynthesis proteins"/>
    <property type="match status" value="1"/>
</dbReference>
<dbReference type="EMBL" id="JBHSSE010000018">
    <property type="protein sequence ID" value="MFC6201951.1"/>
    <property type="molecule type" value="Genomic_DNA"/>
</dbReference>
<dbReference type="InterPro" id="IPR008135">
    <property type="entry name" value="Competence-induced_CinA"/>
</dbReference>
<sequence>MQAEIIAVGTEILLGQITNTNSTHIAQGLAELGIDSYYQTVVGDNPVRLAKVIEIAAQRNDLVILSGGLGPTKDDLTKQTLAQYLNVPLVEDEAAMNVINDYFKTTGRTMTANNRIQALYPAGATPLTNHNGMAVGAFYQSPDSADFLLLPGPPREMTKMFEMEAKPKLQAAYGKQSQIYSRVLRFFGIGESKLVTELQTLIDDQQAVTIAPYAKTNEVTLRLSAQADSKASAQQALNTVETQIKAKVGTYFYGYGDDNSLAKVVIKTMIDRQLSITAAESLTAGEFQSTIGGVPGVSAIFPGGFVTYANAAKHQLVNVPQATIDQAGVVSEATAIAMADGARAQLHTDTALSFTGVAGPDELEGQPAGTVWIGLAYPEQPTTAYLYHFAGDRQKIRERSVMAGLDLLRHALDGKTTSEK</sequence>
<dbReference type="InterPro" id="IPR001453">
    <property type="entry name" value="MoaB/Mog_dom"/>
</dbReference>
<dbReference type="PANTHER" id="PTHR13939">
    <property type="entry name" value="NICOTINAMIDE-NUCLEOTIDE AMIDOHYDROLASE PNCC"/>
    <property type="match status" value="1"/>
</dbReference>
<evidence type="ECO:0000313" key="3">
    <source>
        <dbReference type="EMBL" id="MFC6201951.1"/>
    </source>
</evidence>
<dbReference type="InterPro" id="IPR050101">
    <property type="entry name" value="CinA"/>
</dbReference>
<reference evidence="4" key="1">
    <citation type="journal article" date="2019" name="Int. J. Syst. Evol. Microbiol.">
        <title>The Global Catalogue of Microorganisms (GCM) 10K type strain sequencing project: providing services to taxonomists for standard genome sequencing and annotation.</title>
        <authorList>
            <consortium name="The Broad Institute Genomics Platform"/>
            <consortium name="The Broad Institute Genome Sequencing Center for Infectious Disease"/>
            <person name="Wu L."/>
            <person name="Ma J."/>
        </authorList>
    </citation>
    <scope>NUCLEOTIDE SEQUENCE [LARGE SCALE GENOMIC DNA]</scope>
    <source>
        <strain evidence="4">CCM 8930</strain>
    </source>
</reference>
<comment type="caution">
    <text evidence="3">The sequence shown here is derived from an EMBL/GenBank/DDBJ whole genome shotgun (WGS) entry which is preliminary data.</text>
</comment>
<evidence type="ECO:0000256" key="1">
    <source>
        <dbReference type="HAMAP-Rule" id="MF_00226"/>
    </source>
</evidence>
<dbReference type="NCBIfam" id="TIGR00177">
    <property type="entry name" value="molyb_syn"/>
    <property type="match status" value="1"/>
</dbReference>
<dbReference type="SUPFAM" id="SSF142433">
    <property type="entry name" value="CinA-like"/>
    <property type="match status" value="1"/>
</dbReference>
<dbReference type="InterPro" id="IPR008136">
    <property type="entry name" value="CinA_C"/>
</dbReference>
<accession>A0ABW1SL34</accession>
<dbReference type="Pfam" id="PF18146">
    <property type="entry name" value="CinA_KH"/>
    <property type="match status" value="1"/>
</dbReference>
<dbReference type="Pfam" id="PF00994">
    <property type="entry name" value="MoCF_biosynth"/>
    <property type="match status" value="1"/>
</dbReference>
<dbReference type="HAMAP" id="MF_00226_B">
    <property type="entry name" value="CinA_B"/>
    <property type="match status" value="1"/>
</dbReference>
<evidence type="ECO:0000259" key="2">
    <source>
        <dbReference type="SMART" id="SM00852"/>
    </source>
</evidence>
<dbReference type="Proteomes" id="UP001596171">
    <property type="component" value="Unassembled WGS sequence"/>
</dbReference>
<dbReference type="NCBIfam" id="TIGR00200">
    <property type="entry name" value="cinA_nterm"/>
    <property type="match status" value="1"/>
</dbReference>
<name>A0ABW1SL34_9LACO</name>
<protein>
    <recommendedName>
        <fullName evidence="1">Putative competence-damage inducible protein</fullName>
    </recommendedName>
</protein>
<dbReference type="InterPro" id="IPR036653">
    <property type="entry name" value="CinA-like_C"/>
</dbReference>
<dbReference type="RefSeq" id="WP_137615645.1">
    <property type="nucleotide sequence ID" value="NZ_BJDI01000003.1"/>
</dbReference>
<dbReference type="InterPro" id="IPR041424">
    <property type="entry name" value="CinA_KH"/>
</dbReference>
<feature type="domain" description="MoaB/Mog" evidence="2">
    <location>
        <begin position="4"/>
        <end position="171"/>
    </location>
</feature>
<dbReference type="CDD" id="cd00885">
    <property type="entry name" value="cinA"/>
    <property type="match status" value="1"/>
</dbReference>
<dbReference type="PANTHER" id="PTHR13939:SF0">
    <property type="entry name" value="NMN AMIDOHYDROLASE-LIKE PROTEIN YFAY"/>
    <property type="match status" value="1"/>
</dbReference>
<evidence type="ECO:0000313" key="4">
    <source>
        <dbReference type="Proteomes" id="UP001596171"/>
    </source>
</evidence>
<dbReference type="NCBIfam" id="NF001813">
    <property type="entry name" value="PRK00549.1"/>
    <property type="match status" value="1"/>
</dbReference>
<dbReference type="Gene3D" id="3.40.980.10">
    <property type="entry name" value="MoaB/Mog-like domain"/>
    <property type="match status" value="1"/>
</dbReference>